<protein>
    <submittedName>
        <fullName evidence="1">Uncharacterized protein</fullName>
    </submittedName>
</protein>
<accession>X1IQ59</accession>
<organism evidence="1">
    <name type="scientific">marine sediment metagenome</name>
    <dbReference type="NCBI Taxonomy" id="412755"/>
    <lineage>
        <taxon>unclassified sequences</taxon>
        <taxon>metagenomes</taxon>
        <taxon>ecological metagenomes</taxon>
    </lineage>
</organism>
<proteinExistence type="predicted"/>
<comment type="caution">
    <text evidence="1">The sequence shown here is derived from an EMBL/GenBank/DDBJ whole genome shotgun (WGS) entry which is preliminary data.</text>
</comment>
<feature type="non-terminal residue" evidence="1">
    <location>
        <position position="82"/>
    </location>
</feature>
<evidence type="ECO:0000313" key="1">
    <source>
        <dbReference type="EMBL" id="GAH68254.1"/>
    </source>
</evidence>
<name>X1IQ59_9ZZZZ</name>
<dbReference type="AlphaFoldDB" id="X1IQ59"/>
<sequence>MNELIVKASLKQELDKIDSEIIEIASGYLQEGRYTVLIGIWRKGEAVGGSIAIDTSISFRELERQTGRDRKDLKRWHDLYKE</sequence>
<dbReference type="EMBL" id="BARU01026909">
    <property type="protein sequence ID" value="GAH68254.1"/>
    <property type="molecule type" value="Genomic_DNA"/>
</dbReference>
<gene>
    <name evidence="1" type="ORF">S03H2_43175</name>
</gene>
<reference evidence="1" key="1">
    <citation type="journal article" date="2014" name="Front. Microbiol.">
        <title>High frequency of phylogenetically diverse reductive dehalogenase-homologous genes in deep subseafloor sedimentary metagenomes.</title>
        <authorList>
            <person name="Kawai M."/>
            <person name="Futagami T."/>
            <person name="Toyoda A."/>
            <person name="Takaki Y."/>
            <person name="Nishi S."/>
            <person name="Hori S."/>
            <person name="Arai W."/>
            <person name="Tsubouchi T."/>
            <person name="Morono Y."/>
            <person name="Uchiyama I."/>
            <person name="Ito T."/>
            <person name="Fujiyama A."/>
            <person name="Inagaki F."/>
            <person name="Takami H."/>
        </authorList>
    </citation>
    <scope>NUCLEOTIDE SEQUENCE</scope>
    <source>
        <strain evidence="1">Expedition CK06-06</strain>
    </source>
</reference>